<accession>A0A8G2BGA1</accession>
<sequence>MSGYTITFNAERDVAEIDFRDRFVAETVIPIIHELRGLEDGVERKGIVWDLRQADLSGLTMAMLRDVFTVKNEVRPTRPVRPLSIACVVSNPTDAHILKLWAEGLDDSRPYRRRWFFCTQEAHAWIQGQDPAAPYGAEDGVTGERSDDRSPVPPSSASLAG</sequence>
<evidence type="ECO:0008006" key="4">
    <source>
        <dbReference type="Google" id="ProtNLM"/>
    </source>
</evidence>
<protein>
    <recommendedName>
        <fullName evidence="4">SpoIIAA-like</fullName>
    </recommendedName>
</protein>
<keyword evidence="3" id="KW-1185">Reference proteome</keyword>
<dbReference type="EMBL" id="FNBW01000001">
    <property type="protein sequence ID" value="SDF13121.1"/>
    <property type="molecule type" value="Genomic_DNA"/>
</dbReference>
<feature type="region of interest" description="Disordered" evidence="1">
    <location>
        <begin position="129"/>
        <end position="161"/>
    </location>
</feature>
<gene>
    <name evidence="2" type="ORF">SAMN05660686_00380</name>
</gene>
<organism evidence="2 3">
    <name type="scientific">Thalassobaculum litoreum DSM 18839</name>
    <dbReference type="NCBI Taxonomy" id="1123362"/>
    <lineage>
        <taxon>Bacteria</taxon>
        <taxon>Pseudomonadati</taxon>
        <taxon>Pseudomonadota</taxon>
        <taxon>Alphaproteobacteria</taxon>
        <taxon>Rhodospirillales</taxon>
        <taxon>Thalassobaculaceae</taxon>
        <taxon>Thalassobaculum</taxon>
    </lineage>
</organism>
<proteinExistence type="predicted"/>
<reference evidence="2 3" key="1">
    <citation type="submission" date="2016-10" db="EMBL/GenBank/DDBJ databases">
        <authorList>
            <person name="Varghese N."/>
            <person name="Submissions S."/>
        </authorList>
    </citation>
    <scope>NUCLEOTIDE SEQUENCE [LARGE SCALE GENOMIC DNA]</scope>
    <source>
        <strain evidence="2 3">DSM 18839</strain>
    </source>
</reference>
<evidence type="ECO:0000256" key="1">
    <source>
        <dbReference type="SAM" id="MobiDB-lite"/>
    </source>
</evidence>
<evidence type="ECO:0000313" key="3">
    <source>
        <dbReference type="Proteomes" id="UP000198615"/>
    </source>
</evidence>
<evidence type="ECO:0000313" key="2">
    <source>
        <dbReference type="EMBL" id="SDF13121.1"/>
    </source>
</evidence>
<dbReference type="Proteomes" id="UP000198615">
    <property type="component" value="Unassembled WGS sequence"/>
</dbReference>
<name>A0A8G2BGA1_9PROT</name>
<comment type="caution">
    <text evidence="2">The sequence shown here is derived from an EMBL/GenBank/DDBJ whole genome shotgun (WGS) entry which is preliminary data.</text>
</comment>
<dbReference type="AlphaFoldDB" id="A0A8G2BGA1"/>
<dbReference type="RefSeq" id="WP_093147730.1">
    <property type="nucleotide sequence ID" value="NZ_FNBW01000001.1"/>
</dbReference>